<evidence type="ECO:0000313" key="3">
    <source>
        <dbReference type="Proteomes" id="UP001150942"/>
    </source>
</evidence>
<evidence type="ECO:0000313" key="2">
    <source>
        <dbReference type="EMBL" id="KAJ5192361.1"/>
    </source>
</evidence>
<dbReference type="Proteomes" id="UP001150942">
    <property type="component" value="Unassembled WGS sequence"/>
</dbReference>
<gene>
    <name evidence="2" type="ORF">N7449_008503</name>
</gene>
<proteinExistence type="predicted"/>
<name>A0A9W9JDK7_9EURO</name>
<feature type="region of interest" description="Disordered" evidence="1">
    <location>
        <begin position="57"/>
        <end position="78"/>
    </location>
</feature>
<dbReference type="AlphaFoldDB" id="A0A9W9JDK7"/>
<reference evidence="2" key="2">
    <citation type="journal article" date="2023" name="IMA Fungus">
        <title>Comparative genomic study of the Penicillium genus elucidates a diverse pangenome and 15 lateral gene transfer events.</title>
        <authorList>
            <person name="Petersen C."/>
            <person name="Sorensen T."/>
            <person name="Nielsen M.R."/>
            <person name="Sondergaard T.E."/>
            <person name="Sorensen J.L."/>
            <person name="Fitzpatrick D.A."/>
            <person name="Frisvad J.C."/>
            <person name="Nielsen K.L."/>
        </authorList>
    </citation>
    <scope>NUCLEOTIDE SEQUENCE</scope>
    <source>
        <strain evidence="2">IBT 20477</strain>
    </source>
</reference>
<keyword evidence="3" id="KW-1185">Reference proteome</keyword>
<comment type="caution">
    <text evidence="2">The sequence shown here is derived from an EMBL/GenBank/DDBJ whole genome shotgun (WGS) entry which is preliminary data.</text>
</comment>
<evidence type="ECO:0000256" key="1">
    <source>
        <dbReference type="SAM" id="MobiDB-lite"/>
    </source>
</evidence>
<sequence>MSCFKETIPFKYRDLGKPNRFLGSSLSRGKQGIFLNQKAYAEEIFVKTGLQTATSIDKDVPREDDNANPLEDQPTVSPSEAKAYIEHIGKLGWLVDKSRPDIALAVNKLQR</sequence>
<organism evidence="2 3">
    <name type="scientific">Penicillium cf. viridicatum</name>
    <dbReference type="NCBI Taxonomy" id="2972119"/>
    <lineage>
        <taxon>Eukaryota</taxon>
        <taxon>Fungi</taxon>
        <taxon>Dikarya</taxon>
        <taxon>Ascomycota</taxon>
        <taxon>Pezizomycotina</taxon>
        <taxon>Eurotiomycetes</taxon>
        <taxon>Eurotiomycetidae</taxon>
        <taxon>Eurotiales</taxon>
        <taxon>Aspergillaceae</taxon>
        <taxon>Penicillium</taxon>
    </lineage>
</organism>
<protein>
    <recommendedName>
        <fullName evidence="4">Reverse transcriptase Ty1/copia-type domain-containing protein</fullName>
    </recommendedName>
</protein>
<dbReference type="EMBL" id="JAPQKQ010000006">
    <property type="protein sequence ID" value="KAJ5192361.1"/>
    <property type="molecule type" value="Genomic_DNA"/>
</dbReference>
<accession>A0A9W9JDK7</accession>
<evidence type="ECO:0008006" key="4">
    <source>
        <dbReference type="Google" id="ProtNLM"/>
    </source>
</evidence>
<reference evidence="2" key="1">
    <citation type="submission" date="2022-11" db="EMBL/GenBank/DDBJ databases">
        <authorList>
            <person name="Petersen C."/>
        </authorList>
    </citation>
    <scope>NUCLEOTIDE SEQUENCE</scope>
    <source>
        <strain evidence="2">IBT 20477</strain>
    </source>
</reference>
<dbReference type="OrthoDB" id="428604at2759"/>